<organism evidence="3 4">
    <name type="scientific">Cyclocybe aegerita</name>
    <name type="common">Black poplar mushroom</name>
    <name type="synonym">Agrocybe aegerita</name>
    <dbReference type="NCBI Taxonomy" id="1973307"/>
    <lineage>
        <taxon>Eukaryota</taxon>
        <taxon>Fungi</taxon>
        <taxon>Dikarya</taxon>
        <taxon>Basidiomycota</taxon>
        <taxon>Agaricomycotina</taxon>
        <taxon>Agaricomycetes</taxon>
        <taxon>Agaricomycetidae</taxon>
        <taxon>Agaricales</taxon>
        <taxon>Agaricineae</taxon>
        <taxon>Bolbitiaceae</taxon>
        <taxon>Cyclocybe</taxon>
    </lineage>
</organism>
<comment type="caution">
    <text evidence="3">The sequence shown here is derived from an EMBL/GenBank/DDBJ whole genome shotgun (WGS) entry which is preliminary data.</text>
</comment>
<dbReference type="EMBL" id="CACVBS010000079">
    <property type="protein sequence ID" value="CAA7269715.1"/>
    <property type="molecule type" value="Genomic_DNA"/>
</dbReference>
<feature type="region of interest" description="Disordered" evidence="1">
    <location>
        <begin position="85"/>
        <end position="126"/>
    </location>
</feature>
<evidence type="ECO:0000256" key="1">
    <source>
        <dbReference type="SAM" id="MobiDB-lite"/>
    </source>
</evidence>
<feature type="chain" id="PRO_5035826768" evidence="2">
    <location>
        <begin position="24"/>
        <end position="245"/>
    </location>
</feature>
<sequence length="245" mass="25606">MQFKQSTHRLLVLVVAAFLVADALPINSTIEQRQILGLPLPISLPLPALPLPTGVIPALPLPSLPIPTGVIPALPVPPVLPSPPAFPVPPAPQPPSASGTSSTSSTPGTPGASGASRTPGTPVPWAPYRTSARVIEIEHIDGGVPSTKTPLPHPAAATMDKKLTTRANTRSIPEMLDIITPNPSCSIGHFDDSEASESIDGTGGRWTEIGVEDGGPTRRWAENVRIKDAYNVLNHESDGVECLDI</sequence>
<name>A0A8S0W475_CYCAE</name>
<evidence type="ECO:0000313" key="4">
    <source>
        <dbReference type="Proteomes" id="UP000467700"/>
    </source>
</evidence>
<feature type="compositionally biased region" description="Low complexity" evidence="1">
    <location>
        <begin position="96"/>
        <end position="116"/>
    </location>
</feature>
<feature type="signal peptide" evidence="2">
    <location>
        <begin position="1"/>
        <end position="23"/>
    </location>
</feature>
<dbReference type="AlphaFoldDB" id="A0A8S0W475"/>
<proteinExistence type="predicted"/>
<dbReference type="Proteomes" id="UP000467700">
    <property type="component" value="Unassembled WGS sequence"/>
</dbReference>
<keyword evidence="4" id="KW-1185">Reference proteome</keyword>
<evidence type="ECO:0000256" key="2">
    <source>
        <dbReference type="SAM" id="SignalP"/>
    </source>
</evidence>
<evidence type="ECO:0000313" key="3">
    <source>
        <dbReference type="EMBL" id="CAA7269715.1"/>
    </source>
</evidence>
<keyword evidence="2" id="KW-0732">Signal</keyword>
<protein>
    <submittedName>
        <fullName evidence="3">Uncharacterized protein</fullName>
    </submittedName>
</protein>
<gene>
    <name evidence="3" type="ORF">AAE3_LOCUS11899</name>
</gene>
<accession>A0A8S0W475</accession>
<reference evidence="3 4" key="1">
    <citation type="submission" date="2020-01" db="EMBL/GenBank/DDBJ databases">
        <authorList>
            <person name="Gupta K D."/>
        </authorList>
    </citation>
    <scope>NUCLEOTIDE SEQUENCE [LARGE SCALE GENOMIC DNA]</scope>
</reference>
<feature type="compositionally biased region" description="Pro residues" evidence="1">
    <location>
        <begin position="85"/>
        <end position="95"/>
    </location>
</feature>